<evidence type="ECO:0000313" key="2">
    <source>
        <dbReference type="Proteomes" id="UP000821865"/>
    </source>
</evidence>
<organism evidence="1 2">
    <name type="scientific">Dermacentor silvarum</name>
    <name type="common">Tick</name>
    <dbReference type="NCBI Taxonomy" id="543639"/>
    <lineage>
        <taxon>Eukaryota</taxon>
        <taxon>Metazoa</taxon>
        <taxon>Ecdysozoa</taxon>
        <taxon>Arthropoda</taxon>
        <taxon>Chelicerata</taxon>
        <taxon>Arachnida</taxon>
        <taxon>Acari</taxon>
        <taxon>Parasitiformes</taxon>
        <taxon>Ixodida</taxon>
        <taxon>Ixodoidea</taxon>
        <taxon>Ixodidae</taxon>
        <taxon>Rhipicephalinae</taxon>
        <taxon>Dermacentor</taxon>
    </lineage>
</organism>
<name>A0ACB8C456_DERSI</name>
<keyword evidence="2" id="KW-1185">Reference proteome</keyword>
<accession>A0ACB8C456</accession>
<protein>
    <submittedName>
        <fullName evidence="1">Uncharacterized protein</fullName>
    </submittedName>
</protein>
<comment type="caution">
    <text evidence="1">The sequence shown here is derived from an EMBL/GenBank/DDBJ whole genome shotgun (WGS) entry which is preliminary data.</text>
</comment>
<proteinExistence type="predicted"/>
<evidence type="ECO:0000313" key="1">
    <source>
        <dbReference type="EMBL" id="KAH7933629.1"/>
    </source>
</evidence>
<reference evidence="1" key="1">
    <citation type="submission" date="2020-05" db="EMBL/GenBank/DDBJ databases">
        <title>Large-scale comparative analyses of tick genomes elucidate their genetic diversity and vector capacities.</title>
        <authorList>
            <person name="Jia N."/>
            <person name="Wang J."/>
            <person name="Shi W."/>
            <person name="Du L."/>
            <person name="Sun Y."/>
            <person name="Zhan W."/>
            <person name="Jiang J."/>
            <person name="Wang Q."/>
            <person name="Zhang B."/>
            <person name="Ji P."/>
            <person name="Sakyi L.B."/>
            <person name="Cui X."/>
            <person name="Yuan T."/>
            <person name="Jiang B."/>
            <person name="Yang W."/>
            <person name="Lam T.T.-Y."/>
            <person name="Chang Q."/>
            <person name="Ding S."/>
            <person name="Wang X."/>
            <person name="Zhu J."/>
            <person name="Ruan X."/>
            <person name="Zhao L."/>
            <person name="Wei J."/>
            <person name="Que T."/>
            <person name="Du C."/>
            <person name="Cheng J."/>
            <person name="Dai P."/>
            <person name="Han X."/>
            <person name="Huang E."/>
            <person name="Gao Y."/>
            <person name="Liu J."/>
            <person name="Shao H."/>
            <person name="Ye R."/>
            <person name="Li L."/>
            <person name="Wei W."/>
            <person name="Wang X."/>
            <person name="Wang C."/>
            <person name="Yang T."/>
            <person name="Huo Q."/>
            <person name="Li W."/>
            <person name="Guo W."/>
            <person name="Chen H."/>
            <person name="Zhou L."/>
            <person name="Ni X."/>
            <person name="Tian J."/>
            <person name="Zhou Y."/>
            <person name="Sheng Y."/>
            <person name="Liu T."/>
            <person name="Pan Y."/>
            <person name="Xia L."/>
            <person name="Li J."/>
            <person name="Zhao F."/>
            <person name="Cao W."/>
        </authorList>
    </citation>
    <scope>NUCLEOTIDE SEQUENCE</scope>
    <source>
        <strain evidence="1">Dsil-2018</strain>
    </source>
</reference>
<dbReference type="Proteomes" id="UP000821865">
    <property type="component" value="Chromosome 9"/>
</dbReference>
<sequence length="376" mass="42306">MGLFCSPEKSELLTIKPYTCDPGIDLFVHGQPVPKVDKIRILGLHIQSNLDARFTLNLLDKPLKQISGLVRRITSRNHGLSEKDTMQIIEALVVSRLAYHLPYHHLTEEQLDQANRVIRRAVKTALRLPVRTSTTRLLQTGLYNTVQEVIQAQRSNQLLRLSRTPTGRNLLRTLGFEPSGTIPNEETWCPIPVRLAAHMHLKPLPRNMNVQRYPGRRKARAGYYARSYQNREDVLYVDAAVGPLEGTAMAAAMTEDAHINISASVKTARTDVAEGVALALAVAHAAADSTITAICTDSQKLILKKRVIRITGMYWNEQCLCTTWFNQTVKVTKQAAQILRRIDKRTRGVKEKEMRHFVQASLHSPILYGAPFQPIT</sequence>
<gene>
    <name evidence="1" type="ORF">HPB49_014449</name>
</gene>
<dbReference type="EMBL" id="CM023478">
    <property type="protein sequence ID" value="KAH7933629.1"/>
    <property type="molecule type" value="Genomic_DNA"/>
</dbReference>